<keyword evidence="3" id="KW-0808">Transferase</keyword>
<dbReference type="EMBL" id="BATJ01000028">
    <property type="protein sequence ID" value="GAD69387.1"/>
    <property type="molecule type" value="Genomic_DNA"/>
</dbReference>
<dbReference type="InterPro" id="IPR035907">
    <property type="entry name" value="Hppk_sf"/>
</dbReference>
<proteinExistence type="predicted"/>
<comment type="caution">
    <text evidence="9">The sequence shown here is derived from an EMBL/GenBank/DDBJ whole genome shotgun (WGS) entry which is preliminary data.</text>
</comment>
<dbReference type="STRING" id="1219065.VPR01S_28_00420"/>
<gene>
    <name evidence="9" type="ORF">VPR01S_28_00420</name>
</gene>
<keyword evidence="5 9" id="KW-0418">Kinase</keyword>
<dbReference type="Pfam" id="PF01288">
    <property type="entry name" value="HPPK"/>
    <property type="match status" value="1"/>
</dbReference>
<evidence type="ECO:0000256" key="4">
    <source>
        <dbReference type="ARBA" id="ARBA00022741"/>
    </source>
</evidence>
<name>U3A7S9_VIBPR</name>
<evidence type="ECO:0000256" key="1">
    <source>
        <dbReference type="ARBA" id="ARBA00005051"/>
    </source>
</evidence>
<dbReference type="InterPro" id="IPR000550">
    <property type="entry name" value="Hppk"/>
</dbReference>
<keyword evidence="6" id="KW-0067">ATP-binding</keyword>
<keyword evidence="7" id="KW-0289">Folate biosynthesis</keyword>
<evidence type="ECO:0000256" key="3">
    <source>
        <dbReference type="ARBA" id="ARBA00022679"/>
    </source>
</evidence>
<dbReference type="UniPathway" id="UPA00077">
    <property type="reaction ID" value="UER00155"/>
</dbReference>
<dbReference type="AlphaFoldDB" id="U3A7S9"/>
<dbReference type="PANTHER" id="PTHR43071:SF2">
    <property type="entry name" value="2-AMINO-4-HYDROXY-6-HYDROXYMETHYLDIHYDROPTERIDINE PYROPHOSPHOKINASE"/>
    <property type="match status" value="1"/>
</dbReference>
<sequence>MITSYIGVGTNLERRKHVEAAVRELSQLGQQLRLSQVYECDALGFDSHPFYNLVIELKTELTFTQFSQALRNIELKWGRRPDAGKLEDRTLDLDIILFGEMVSDTQPEIPRSDIYKYPFVLQPLYELCPQRVVPGDGRTIAALWQAMPSFQSLTQIELWFNPDLF</sequence>
<dbReference type="CDD" id="cd00483">
    <property type="entry name" value="HPPK"/>
    <property type="match status" value="1"/>
</dbReference>
<keyword evidence="10" id="KW-1185">Reference proteome</keyword>
<evidence type="ECO:0000259" key="8">
    <source>
        <dbReference type="Pfam" id="PF01288"/>
    </source>
</evidence>
<dbReference type="Proteomes" id="UP000016570">
    <property type="component" value="Unassembled WGS sequence"/>
</dbReference>
<evidence type="ECO:0000256" key="7">
    <source>
        <dbReference type="ARBA" id="ARBA00022909"/>
    </source>
</evidence>
<dbReference type="GO" id="GO:0046656">
    <property type="term" value="P:folic acid biosynthetic process"/>
    <property type="evidence" value="ECO:0007669"/>
    <property type="project" value="UniProtKB-KW"/>
</dbReference>
<dbReference type="GO" id="GO:0046654">
    <property type="term" value="P:tetrahydrofolate biosynthetic process"/>
    <property type="evidence" value="ECO:0007669"/>
    <property type="project" value="UniProtKB-UniPathway"/>
</dbReference>
<comment type="pathway">
    <text evidence="1">Cofactor biosynthesis; tetrahydrofolate biosynthesis; 2-amino-4-hydroxy-6-hydroxymethyl-7,8-dihydropteridine diphosphate from 7,8-dihydroneopterin triphosphate: step 4/4.</text>
</comment>
<dbReference type="NCBIfam" id="TIGR01498">
    <property type="entry name" value="folK"/>
    <property type="match status" value="1"/>
</dbReference>
<feature type="domain" description="7,8-dihydro-6-hydroxymethylpterin-pyrophosphokinase" evidence="8">
    <location>
        <begin position="5"/>
        <end position="129"/>
    </location>
</feature>
<dbReference type="GO" id="GO:0005524">
    <property type="term" value="F:ATP binding"/>
    <property type="evidence" value="ECO:0007669"/>
    <property type="project" value="UniProtKB-KW"/>
</dbReference>
<evidence type="ECO:0000256" key="6">
    <source>
        <dbReference type="ARBA" id="ARBA00022840"/>
    </source>
</evidence>
<evidence type="ECO:0000256" key="5">
    <source>
        <dbReference type="ARBA" id="ARBA00022777"/>
    </source>
</evidence>
<evidence type="ECO:0000313" key="10">
    <source>
        <dbReference type="Proteomes" id="UP000016570"/>
    </source>
</evidence>
<dbReference type="SUPFAM" id="SSF55083">
    <property type="entry name" value="6-hydroxymethyl-7,8-dihydropterin pyrophosphokinase, HPPK"/>
    <property type="match status" value="1"/>
</dbReference>
<reference evidence="9 10" key="1">
    <citation type="submission" date="2013-09" db="EMBL/GenBank/DDBJ databases">
        <title>Whole genome shotgun sequence of Vibrio proteolyticus NBRC 13287.</title>
        <authorList>
            <person name="Isaki S."/>
            <person name="Hosoyama A."/>
            <person name="Numata M."/>
            <person name="Hashimoto M."/>
            <person name="Hosoyama Y."/>
            <person name="Tsuchikane K."/>
            <person name="Noguchi M."/>
            <person name="Hirakata S."/>
            <person name="Ichikawa N."/>
            <person name="Ohji S."/>
            <person name="Yamazoe A."/>
            <person name="Fujita N."/>
        </authorList>
    </citation>
    <scope>NUCLEOTIDE SEQUENCE [LARGE SCALE GENOMIC DNA]</scope>
    <source>
        <strain evidence="9 10">NBRC 13287</strain>
    </source>
</reference>
<accession>U3A7S9</accession>
<dbReference type="GO" id="GO:0003848">
    <property type="term" value="F:2-amino-4-hydroxy-6-hydroxymethyldihydropteridine diphosphokinase activity"/>
    <property type="evidence" value="ECO:0007669"/>
    <property type="project" value="UniProtKB-EC"/>
</dbReference>
<evidence type="ECO:0000313" key="9">
    <source>
        <dbReference type="EMBL" id="GAD69387.1"/>
    </source>
</evidence>
<evidence type="ECO:0000256" key="2">
    <source>
        <dbReference type="ARBA" id="ARBA00013253"/>
    </source>
</evidence>
<dbReference type="eggNOG" id="COG0801">
    <property type="taxonomic scope" value="Bacteria"/>
</dbReference>
<dbReference type="Gene3D" id="3.30.70.560">
    <property type="entry name" value="7,8-Dihydro-6-hydroxymethylpterin-pyrophosphokinase HPPK"/>
    <property type="match status" value="1"/>
</dbReference>
<dbReference type="EC" id="2.7.6.3" evidence="2"/>
<dbReference type="RefSeq" id="WP_021707353.1">
    <property type="nucleotide sequence ID" value="NZ_BATJ01000028.1"/>
</dbReference>
<dbReference type="PANTHER" id="PTHR43071">
    <property type="entry name" value="2-AMINO-4-HYDROXY-6-HYDROXYMETHYLDIHYDROPTERIDINE PYROPHOSPHOKINASE"/>
    <property type="match status" value="1"/>
</dbReference>
<protein>
    <recommendedName>
        <fullName evidence="2">2-amino-4-hydroxy-6-hydroxymethyldihydropteridine diphosphokinase</fullName>
        <ecNumber evidence="2">2.7.6.3</ecNumber>
    </recommendedName>
</protein>
<organism evidence="9 10">
    <name type="scientific">Vibrio proteolyticus NBRC 13287</name>
    <dbReference type="NCBI Taxonomy" id="1219065"/>
    <lineage>
        <taxon>Bacteria</taxon>
        <taxon>Pseudomonadati</taxon>
        <taxon>Pseudomonadota</taxon>
        <taxon>Gammaproteobacteria</taxon>
        <taxon>Vibrionales</taxon>
        <taxon>Vibrionaceae</taxon>
        <taxon>Vibrio</taxon>
    </lineage>
</organism>
<keyword evidence="4" id="KW-0547">Nucleotide-binding</keyword>
<dbReference type="GO" id="GO:0016301">
    <property type="term" value="F:kinase activity"/>
    <property type="evidence" value="ECO:0007669"/>
    <property type="project" value="UniProtKB-KW"/>
</dbReference>